<dbReference type="PANTHER" id="PTHR19384">
    <property type="entry name" value="NITRIC OXIDE SYNTHASE-RELATED"/>
    <property type="match status" value="1"/>
</dbReference>
<protein>
    <recommendedName>
        <fullName evidence="3">assimilatory sulfite reductase (NADPH)</fullName>
        <ecNumber evidence="3">1.8.1.2</ecNumber>
    </recommendedName>
</protein>
<comment type="cofactor">
    <cofactor evidence="2">
        <name>FAD</name>
        <dbReference type="ChEBI" id="CHEBI:57692"/>
    </cofactor>
</comment>
<reference evidence="13" key="1">
    <citation type="submission" date="2015-09" db="EMBL/GenBank/DDBJ databases">
        <authorList>
            <person name="Bertelli C."/>
        </authorList>
    </citation>
    <scope>NUCLEOTIDE SEQUENCE [LARGE SCALE GENOMIC DNA]</scope>
    <source>
        <strain evidence="13">KNic</strain>
    </source>
</reference>
<evidence type="ECO:0000313" key="13">
    <source>
        <dbReference type="Proteomes" id="UP000069902"/>
    </source>
</evidence>
<keyword evidence="6" id="KW-0274">FAD</keyword>
<evidence type="ECO:0000259" key="11">
    <source>
        <dbReference type="PROSITE" id="PS51384"/>
    </source>
</evidence>
<dbReference type="InterPro" id="IPR003097">
    <property type="entry name" value="CysJ-like_FAD-binding"/>
</dbReference>
<dbReference type="FunCoup" id="A0A0U5K186">
    <property type="interactions" value="292"/>
</dbReference>
<dbReference type="Gene3D" id="3.40.50.80">
    <property type="entry name" value="Nucleotide-binding domain of ferredoxin-NADP reductase (FNR) module"/>
    <property type="match status" value="1"/>
</dbReference>
<keyword evidence="9" id="KW-0028">Amino-acid biosynthesis</keyword>
<dbReference type="SUPFAM" id="SSF63380">
    <property type="entry name" value="Riboflavin synthase domain-like"/>
    <property type="match status" value="1"/>
</dbReference>
<comment type="catalytic activity">
    <reaction evidence="10">
        <text>hydrogen sulfide + 3 NADP(+) + 3 H2O = sulfite + 3 NADPH + 4 H(+)</text>
        <dbReference type="Rhea" id="RHEA:13801"/>
        <dbReference type="ChEBI" id="CHEBI:15377"/>
        <dbReference type="ChEBI" id="CHEBI:15378"/>
        <dbReference type="ChEBI" id="CHEBI:17359"/>
        <dbReference type="ChEBI" id="CHEBI:29919"/>
        <dbReference type="ChEBI" id="CHEBI:57783"/>
        <dbReference type="ChEBI" id="CHEBI:58349"/>
        <dbReference type="EC" id="1.8.1.2"/>
    </reaction>
</comment>
<dbReference type="FunFam" id="3.40.50.80:FF:000001">
    <property type="entry name" value="NADPH--cytochrome P450 reductase 1"/>
    <property type="match status" value="1"/>
</dbReference>
<evidence type="ECO:0000256" key="6">
    <source>
        <dbReference type="ARBA" id="ARBA00022827"/>
    </source>
</evidence>
<dbReference type="InterPro" id="IPR039261">
    <property type="entry name" value="FNR_nucleotide-bd"/>
</dbReference>
<keyword evidence="4" id="KW-0285">Flavoprotein</keyword>
<evidence type="ECO:0000256" key="10">
    <source>
        <dbReference type="ARBA" id="ARBA00052219"/>
    </source>
</evidence>
<evidence type="ECO:0000256" key="4">
    <source>
        <dbReference type="ARBA" id="ARBA00022630"/>
    </source>
</evidence>
<dbReference type="InterPro" id="IPR023173">
    <property type="entry name" value="NADPH_Cyt_P450_Rdtase_alpha"/>
</dbReference>
<organism evidence="12 13">
    <name type="scientific">Candidatus Protochlamydia naegleriophila</name>
    <dbReference type="NCBI Taxonomy" id="389348"/>
    <lineage>
        <taxon>Bacteria</taxon>
        <taxon>Pseudomonadati</taxon>
        <taxon>Chlamydiota</taxon>
        <taxon>Chlamydiia</taxon>
        <taxon>Parachlamydiales</taxon>
        <taxon>Parachlamydiaceae</taxon>
        <taxon>Candidatus Protochlamydia</taxon>
    </lineage>
</organism>
<keyword evidence="9" id="KW-0198">Cysteine biosynthesis</keyword>
<evidence type="ECO:0000256" key="9">
    <source>
        <dbReference type="ARBA" id="ARBA00023192"/>
    </source>
</evidence>
<comment type="cofactor">
    <cofactor evidence="1">
        <name>FMN</name>
        <dbReference type="ChEBI" id="CHEBI:58210"/>
    </cofactor>
</comment>
<keyword evidence="8 12" id="KW-0560">Oxidoreductase</keyword>
<dbReference type="CDD" id="cd06199">
    <property type="entry name" value="SiR"/>
    <property type="match status" value="1"/>
</dbReference>
<sequence>MMTVAYNKQNPFLASIKERYVLSKPGSKKNTQHLVLNLRGSGLTYEVGDSIGVFPRHATDLINKTLQAAKATGQEHIQLKQTGELISFVGFLSTKGNITDVSQKLLKEVLARQTNADKKHELEQLLEEGNREALKAYLACHEVWDFLLAHVEVNFTPQELADLLMPLLPRFYSISSSQRYVGEEVHLTIAPLEYESNGHKRRGVCTHYLCELVELGDPTVPVFIQPSHGFKLPDDLQAPMLMIGPGTGIAPFRAFLQERLLHRRAKGRHWLFFGEWNRAYDFFYEEDWRTFEQYGHLRLDAAFSRDQAEKVYVQHKIFEHGEEFFRWLEEGAYLYVCGDAQRMAKDVEAAIQAVIQEYGKIDAQAARDYIKCLRQQKRYLRDVY</sequence>
<evidence type="ECO:0000313" key="12">
    <source>
        <dbReference type="EMBL" id="CUI15867.1"/>
    </source>
</evidence>
<dbReference type="SUPFAM" id="SSF52343">
    <property type="entry name" value="Ferredoxin reductase-like, C-terminal NADP-linked domain"/>
    <property type="match status" value="1"/>
</dbReference>
<feature type="domain" description="FAD-binding FR-type" evidence="11">
    <location>
        <begin position="9"/>
        <end position="233"/>
    </location>
</feature>
<evidence type="ECO:0000256" key="1">
    <source>
        <dbReference type="ARBA" id="ARBA00001917"/>
    </source>
</evidence>
<evidence type="ECO:0000256" key="8">
    <source>
        <dbReference type="ARBA" id="ARBA00023002"/>
    </source>
</evidence>
<dbReference type="InterPro" id="IPR017938">
    <property type="entry name" value="Riboflavin_synthase-like_b-brl"/>
</dbReference>
<dbReference type="InterPro" id="IPR001709">
    <property type="entry name" value="Flavoprot_Pyr_Nucl_cyt_Rdtase"/>
</dbReference>
<evidence type="ECO:0000256" key="7">
    <source>
        <dbReference type="ARBA" id="ARBA00022857"/>
    </source>
</evidence>
<dbReference type="EC" id="1.8.1.2" evidence="3"/>
<keyword evidence="5" id="KW-0288">FMN</keyword>
<evidence type="ECO:0000256" key="3">
    <source>
        <dbReference type="ARBA" id="ARBA00012604"/>
    </source>
</evidence>
<accession>A0A0U5K186</accession>
<dbReference type="PROSITE" id="PS51384">
    <property type="entry name" value="FAD_FR"/>
    <property type="match status" value="1"/>
</dbReference>
<dbReference type="AlphaFoldDB" id="A0A0U5K186"/>
<dbReference type="PANTHER" id="PTHR19384:SF128">
    <property type="entry name" value="NADPH OXIDOREDUCTASE A"/>
    <property type="match status" value="1"/>
</dbReference>
<dbReference type="PATRIC" id="fig|389348.3.peg.262"/>
<dbReference type="InParanoid" id="A0A0U5K186"/>
<dbReference type="STRING" id="389348.PNK_0230"/>
<dbReference type="RefSeq" id="WP_059059776.1">
    <property type="nucleotide sequence ID" value="NZ_LN879502.1"/>
</dbReference>
<dbReference type="GO" id="GO:0019344">
    <property type="term" value="P:cysteine biosynthetic process"/>
    <property type="evidence" value="ECO:0007669"/>
    <property type="project" value="UniProtKB-KW"/>
</dbReference>
<evidence type="ECO:0000256" key="5">
    <source>
        <dbReference type="ARBA" id="ARBA00022643"/>
    </source>
</evidence>
<gene>
    <name evidence="12" type="primary">cysJ</name>
    <name evidence="12" type="ORF">PNK_0230</name>
</gene>
<dbReference type="Pfam" id="PF00667">
    <property type="entry name" value="FAD_binding_1"/>
    <property type="match status" value="1"/>
</dbReference>
<dbReference type="KEGG" id="pnl:PNK_0230"/>
<proteinExistence type="predicted"/>
<dbReference type="GO" id="GO:0004783">
    <property type="term" value="F:sulfite reductase (NADPH) activity"/>
    <property type="evidence" value="ECO:0007669"/>
    <property type="project" value="UniProtKB-EC"/>
</dbReference>
<dbReference type="GO" id="GO:0050660">
    <property type="term" value="F:flavin adenine dinucleotide binding"/>
    <property type="evidence" value="ECO:0007669"/>
    <property type="project" value="TreeGrafter"/>
</dbReference>
<dbReference type="GO" id="GO:0010181">
    <property type="term" value="F:FMN binding"/>
    <property type="evidence" value="ECO:0007669"/>
    <property type="project" value="TreeGrafter"/>
</dbReference>
<dbReference type="Gene3D" id="2.40.30.10">
    <property type="entry name" value="Translation factors"/>
    <property type="match status" value="1"/>
</dbReference>
<name>A0A0U5K186_9BACT</name>
<dbReference type="PRINTS" id="PR00371">
    <property type="entry name" value="FPNCR"/>
</dbReference>
<dbReference type="EMBL" id="LN879502">
    <property type="protein sequence ID" value="CUI15867.1"/>
    <property type="molecule type" value="Genomic_DNA"/>
</dbReference>
<dbReference type="InterPro" id="IPR017927">
    <property type="entry name" value="FAD-bd_FR_type"/>
</dbReference>
<dbReference type="Pfam" id="PF00175">
    <property type="entry name" value="NAD_binding_1"/>
    <property type="match status" value="1"/>
</dbReference>
<dbReference type="Proteomes" id="UP000069902">
    <property type="component" value="Chromosome cPNK"/>
</dbReference>
<keyword evidence="7" id="KW-0521">NADP</keyword>
<dbReference type="GO" id="GO:0005829">
    <property type="term" value="C:cytosol"/>
    <property type="evidence" value="ECO:0007669"/>
    <property type="project" value="TreeGrafter"/>
</dbReference>
<keyword evidence="13" id="KW-1185">Reference proteome</keyword>
<evidence type="ECO:0000256" key="2">
    <source>
        <dbReference type="ARBA" id="ARBA00001974"/>
    </source>
</evidence>
<dbReference type="Gene3D" id="1.20.990.10">
    <property type="entry name" value="NADPH-cytochrome p450 Reductase, Chain A, domain 3"/>
    <property type="match status" value="1"/>
</dbReference>
<dbReference type="InterPro" id="IPR001433">
    <property type="entry name" value="OxRdtase_FAD/NAD-bd"/>
</dbReference>